<comment type="function">
    <text evidence="8 15">Functions in the N-end rule pathway of protein degradation where it conjugates Leu, Phe and, less efficiently, Met from aminoacyl-tRNAs to the N-termini of proteins containing an N-terminal arginine or lysine.</text>
</comment>
<dbReference type="Proteomes" id="UP000295380">
    <property type="component" value="Unassembled WGS sequence"/>
</dbReference>
<reference evidence="16 17" key="1">
    <citation type="submission" date="2019-03" db="EMBL/GenBank/DDBJ databases">
        <title>Genomic Encyclopedia of Type Strains, Phase IV (KMG-IV): sequencing the most valuable type-strain genomes for metagenomic binning, comparative biology and taxonomic classification.</title>
        <authorList>
            <person name="Goeker M."/>
        </authorList>
    </citation>
    <scope>NUCLEOTIDE SEQUENCE [LARGE SCALE GENOMIC DNA]</scope>
    <source>
        <strain evidence="16 17">DSM 6770</strain>
    </source>
</reference>
<dbReference type="NCBIfam" id="TIGR00667">
    <property type="entry name" value="aat"/>
    <property type="match status" value="1"/>
</dbReference>
<dbReference type="PANTHER" id="PTHR30098:SF2">
    <property type="entry name" value="LEUCYL_PHENYLALANYL-TRNA--PROTEIN TRANSFERASE"/>
    <property type="match status" value="1"/>
</dbReference>
<evidence type="ECO:0000256" key="6">
    <source>
        <dbReference type="ARBA" id="ARBA00050652"/>
    </source>
</evidence>
<accession>A0A4R7NIU6</accession>
<proteinExistence type="inferred from homology"/>
<comment type="similarity">
    <text evidence="9 15">Belongs to the L/F-transferase family.</text>
</comment>
<dbReference type="InterPro" id="IPR016181">
    <property type="entry name" value="Acyl_CoA_acyltransferase"/>
</dbReference>
<dbReference type="HAMAP" id="MF_00688">
    <property type="entry name" value="Leu_Phe_trans"/>
    <property type="match status" value="1"/>
</dbReference>
<dbReference type="InterPro" id="IPR042221">
    <property type="entry name" value="Leu/Phe-tRNA_Trfase_N"/>
</dbReference>
<evidence type="ECO:0000256" key="1">
    <source>
        <dbReference type="ARBA" id="ARBA00004496"/>
    </source>
</evidence>
<evidence type="ECO:0000256" key="3">
    <source>
        <dbReference type="ARBA" id="ARBA00022679"/>
    </source>
</evidence>
<dbReference type="FunFam" id="3.30.70.3550:FF:000001">
    <property type="entry name" value="Leucyl/phenylalanyl-tRNA--protein transferase"/>
    <property type="match status" value="1"/>
</dbReference>
<organism evidence="16 17">
    <name type="scientific">Chromohalobacter marismortui</name>
    <dbReference type="NCBI Taxonomy" id="42055"/>
    <lineage>
        <taxon>Bacteria</taxon>
        <taxon>Pseudomonadati</taxon>
        <taxon>Pseudomonadota</taxon>
        <taxon>Gammaproteobacteria</taxon>
        <taxon>Oceanospirillales</taxon>
        <taxon>Halomonadaceae</taxon>
        <taxon>Chromohalobacter</taxon>
    </lineage>
</organism>
<comment type="subcellular location">
    <subcellularLocation>
        <location evidence="1 15">Cytoplasm</location>
    </subcellularLocation>
</comment>
<evidence type="ECO:0000256" key="15">
    <source>
        <dbReference type="HAMAP-Rule" id="MF_00688"/>
    </source>
</evidence>
<dbReference type="AlphaFoldDB" id="A0A4R7NIU6"/>
<evidence type="ECO:0000256" key="2">
    <source>
        <dbReference type="ARBA" id="ARBA00022490"/>
    </source>
</evidence>
<dbReference type="EMBL" id="SOBR01000006">
    <property type="protein sequence ID" value="TDU20358.1"/>
    <property type="molecule type" value="Genomic_DNA"/>
</dbReference>
<dbReference type="GO" id="GO:0005737">
    <property type="term" value="C:cytoplasm"/>
    <property type="evidence" value="ECO:0007669"/>
    <property type="project" value="UniProtKB-SubCell"/>
</dbReference>
<gene>
    <name evidence="15" type="primary">aat</name>
    <name evidence="16" type="ORF">C8E00_1068</name>
</gene>
<comment type="catalytic activity">
    <reaction evidence="5 15">
        <text>L-phenylalanyl-tRNA(Phe) + an N-terminal L-alpha-aminoacyl-[protein] = an N-terminal L-phenylalanyl-L-alpha-aminoacyl-[protein] + tRNA(Phe)</text>
        <dbReference type="Rhea" id="RHEA:43632"/>
        <dbReference type="Rhea" id="RHEA-COMP:9668"/>
        <dbReference type="Rhea" id="RHEA-COMP:9699"/>
        <dbReference type="Rhea" id="RHEA-COMP:10636"/>
        <dbReference type="Rhea" id="RHEA-COMP:10637"/>
        <dbReference type="ChEBI" id="CHEBI:78442"/>
        <dbReference type="ChEBI" id="CHEBI:78531"/>
        <dbReference type="ChEBI" id="CHEBI:78597"/>
        <dbReference type="ChEBI" id="CHEBI:83561"/>
        <dbReference type="EC" id="2.3.2.6"/>
    </reaction>
</comment>
<dbReference type="FunFam" id="3.40.630.70:FF:000001">
    <property type="entry name" value="Leucyl/phenylalanyl-tRNA--protein transferase"/>
    <property type="match status" value="1"/>
</dbReference>
<dbReference type="RefSeq" id="WP_133697885.1">
    <property type="nucleotide sequence ID" value="NZ_SOBR01000006.1"/>
</dbReference>
<dbReference type="EC" id="2.3.2.6" evidence="10 15"/>
<evidence type="ECO:0000256" key="8">
    <source>
        <dbReference type="ARBA" id="ARBA00054043"/>
    </source>
</evidence>
<evidence type="ECO:0000256" key="13">
    <source>
        <dbReference type="ARBA" id="ARBA00077165"/>
    </source>
</evidence>
<evidence type="ECO:0000256" key="12">
    <source>
        <dbReference type="ARBA" id="ARBA00077136"/>
    </source>
</evidence>
<dbReference type="Pfam" id="PF03588">
    <property type="entry name" value="Leu_Phe_trans"/>
    <property type="match status" value="1"/>
</dbReference>
<keyword evidence="2 15" id="KW-0963">Cytoplasm</keyword>
<evidence type="ECO:0000313" key="16">
    <source>
        <dbReference type="EMBL" id="TDU20358.1"/>
    </source>
</evidence>
<dbReference type="SUPFAM" id="SSF55729">
    <property type="entry name" value="Acyl-CoA N-acyltransferases (Nat)"/>
    <property type="match status" value="1"/>
</dbReference>
<dbReference type="GO" id="GO:0030163">
    <property type="term" value="P:protein catabolic process"/>
    <property type="evidence" value="ECO:0007669"/>
    <property type="project" value="UniProtKB-UniRule"/>
</dbReference>
<dbReference type="Gene3D" id="3.40.630.70">
    <property type="entry name" value="Leucyl/phenylalanyl-tRNA-protein transferase, C-terminal domain"/>
    <property type="match status" value="1"/>
</dbReference>
<name>A0A4R7NIU6_9GAMM</name>
<dbReference type="PANTHER" id="PTHR30098">
    <property type="entry name" value="LEUCYL/PHENYLALANYL-TRNA--PROTEIN TRANSFERASE"/>
    <property type="match status" value="1"/>
</dbReference>
<evidence type="ECO:0000256" key="4">
    <source>
        <dbReference type="ARBA" id="ARBA00023315"/>
    </source>
</evidence>
<evidence type="ECO:0000256" key="9">
    <source>
        <dbReference type="ARBA" id="ARBA00061535"/>
    </source>
</evidence>
<protein>
    <recommendedName>
        <fullName evidence="11 15">Leucyl/phenylalanyl-tRNA--protein transferase</fullName>
        <ecNumber evidence="10 15">2.3.2.6</ecNumber>
    </recommendedName>
    <alternativeName>
        <fullName evidence="12 15">L/F-transferase</fullName>
    </alternativeName>
    <alternativeName>
        <fullName evidence="13 15">Leucyltransferase</fullName>
    </alternativeName>
    <alternativeName>
        <fullName evidence="14 15">Phenyalanyltransferase</fullName>
    </alternativeName>
</protein>
<dbReference type="InterPro" id="IPR042203">
    <property type="entry name" value="Leu/Phe-tRNA_Trfase_C"/>
</dbReference>
<evidence type="ECO:0000256" key="10">
    <source>
        <dbReference type="ARBA" id="ARBA00066767"/>
    </source>
</evidence>
<evidence type="ECO:0000256" key="5">
    <source>
        <dbReference type="ARBA" id="ARBA00050607"/>
    </source>
</evidence>
<comment type="catalytic activity">
    <reaction evidence="7 15">
        <text>N-terminal L-lysyl-[protein] + L-leucyl-tRNA(Leu) = N-terminal L-leucyl-L-lysyl-[protein] + tRNA(Leu) + H(+)</text>
        <dbReference type="Rhea" id="RHEA:12340"/>
        <dbReference type="Rhea" id="RHEA-COMP:9613"/>
        <dbReference type="Rhea" id="RHEA-COMP:9622"/>
        <dbReference type="Rhea" id="RHEA-COMP:12670"/>
        <dbReference type="Rhea" id="RHEA-COMP:12671"/>
        <dbReference type="ChEBI" id="CHEBI:15378"/>
        <dbReference type="ChEBI" id="CHEBI:65249"/>
        <dbReference type="ChEBI" id="CHEBI:78442"/>
        <dbReference type="ChEBI" id="CHEBI:78494"/>
        <dbReference type="ChEBI" id="CHEBI:133043"/>
        <dbReference type="EC" id="2.3.2.6"/>
    </reaction>
</comment>
<evidence type="ECO:0000256" key="14">
    <source>
        <dbReference type="ARBA" id="ARBA00083640"/>
    </source>
</evidence>
<dbReference type="OrthoDB" id="9790282at2"/>
<sequence length="241" mass="26875">MLPWLPPHRVAFPPVEHALREPDGLLAAGGELSPDWLRCAYRHGIFPWFAPGEPILWWSPDPRLVLFPDEIHVRRSLAKRLRNAGFTVTFDHAFSAVIDACATLREKHEGTWITPEMRQAYCRLHTDGDAHSVEVWRDGDLVGGLYGIGLGGVFFGESMFSRIADASKVALVHLARHLATHGGRLIDCQVHTPHLASLGARSIARSSFIDYLDQYAEAPVSPMLWSSARSDHFSVEEPKPT</sequence>
<keyword evidence="3 15" id="KW-0808">Transferase</keyword>
<comment type="catalytic activity">
    <reaction evidence="6 15">
        <text>N-terminal L-arginyl-[protein] + L-leucyl-tRNA(Leu) = N-terminal L-leucyl-L-arginyl-[protein] + tRNA(Leu) + H(+)</text>
        <dbReference type="Rhea" id="RHEA:50416"/>
        <dbReference type="Rhea" id="RHEA-COMP:9613"/>
        <dbReference type="Rhea" id="RHEA-COMP:9622"/>
        <dbReference type="Rhea" id="RHEA-COMP:12672"/>
        <dbReference type="Rhea" id="RHEA-COMP:12673"/>
        <dbReference type="ChEBI" id="CHEBI:15378"/>
        <dbReference type="ChEBI" id="CHEBI:64719"/>
        <dbReference type="ChEBI" id="CHEBI:78442"/>
        <dbReference type="ChEBI" id="CHEBI:78494"/>
        <dbReference type="ChEBI" id="CHEBI:133044"/>
        <dbReference type="EC" id="2.3.2.6"/>
    </reaction>
</comment>
<evidence type="ECO:0000256" key="7">
    <source>
        <dbReference type="ARBA" id="ARBA00051538"/>
    </source>
</evidence>
<evidence type="ECO:0000313" key="17">
    <source>
        <dbReference type="Proteomes" id="UP000295380"/>
    </source>
</evidence>
<dbReference type="GO" id="GO:0008914">
    <property type="term" value="F:leucyl-tRNA--protein transferase activity"/>
    <property type="evidence" value="ECO:0007669"/>
    <property type="project" value="UniProtKB-UniRule"/>
</dbReference>
<keyword evidence="4 15" id="KW-0012">Acyltransferase</keyword>
<evidence type="ECO:0000256" key="11">
    <source>
        <dbReference type="ARBA" id="ARBA00074372"/>
    </source>
</evidence>
<dbReference type="InterPro" id="IPR004616">
    <property type="entry name" value="Leu/Phe-tRNA_Trfase"/>
</dbReference>
<keyword evidence="17" id="KW-1185">Reference proteome</keyword>
<comment type="caution">
    <text evidence="16">The sequence shown here is derived from an EMBL/GenBank/DDBJ whole genome shotgun (WGS) entry which is preliminary data.</text>
</comment>
<dbReference type="Gene3D" id="3.30.70.3550">
    <property type="entry name" value="Leucyl/phenylalanyl-tRNA-protein transferase, N-terminal domain"/>
    <property type="match status" value="1"/>
</dbReference>